<organism evidence="2 5">
    <name type="scientific">Pseudoduganella umbonata</name>
    <dbReference type="NCBI Taxonomy" id="864828"/>
    <lineage>
        <taxon>Bacteria</taxon>
        <taxon>Pseudomonadati</taxon>
        <taxon>Pseudomonadota</taxon>
        <taxon>Betaproteobacteria</taxon>
        <taxon>Burkholderiales</taxon>
        <taxon>Oxalobacteraceae</taxon>
        <taxon>Telluria group</taxon>
        <taxon>Pseudoduganella</taxon>
    </lineage>
</organism>
<gene>
    <name evidence="3" type="ORF">FCL38_28625</name>
    <name evidence="2" type="ORF">FHS02_005065</name>
</gene>
<dbReference type="EMBL" id="JACHXS010000011">
    <property type="protein sequence ID" value="MBB3224206.1"/>
    <property type="molecule type" value="Genomic_DNA"/>
</dbReference>
<keyword evidence="1" id="KW-0732">Signal</keyword>
<evidence type="ECO:0000313" key="4">
    <source>
        <dbReference type="Proteomes" id="UP000298763"/>
    </source>
</evidence>
<feature type="signal peptide" evidence="1">
    <location>
        <begin position="1"/>
        <end position="24"/>
    </location>
</feature>
<dbReference type="Proteomes" id="UP000298763">
    <property type="component" value="Chromosome"/>
</dbReference>
<evidence type="ECO:0000313" key="3">
    <source>
        <dbReference type="EMBL" id="QCP13936.1"/>
    </source>
</evidence>
<reference evidence="2 5" key="2">
    <citation type="submission" date="2020-08" db="EMBL/GenBank/DDBJ databases">
        <title>Genomic Encyclopedia of Type Strains, Phase III (KMG-III): the genomes of soil and plant-associated and newly described type strains.</title>
        <authorList>
            <person name="Whitman W."/>
        </authorList>
    </citation>
    <scope>NUCLEOTIDE SEQUENCE [LARGE SCALE GENOMIC DNA]</scope>
    <source>
        <strain evidence="2 5">CECT 7753</strain>
    </source>
</reference>
<reference evidence="3 4" key="1">
    <citation type="submission" date="2019-05" db="EMBL/GenBank/DDBJ databases">
        <title>Draft Genome Sequences of Six Type Strains of the Genus Massilia.</title>
        <authorList>
            <person name="Miess H."/>
            <person name="Frediansyhah A."/>
            <person name="Gross H."/>
        </authorList>
    </citation>
    <scope>NUCLEOTIDE SEQUENCE [LARGE SCALE GENOMIC DNA]</scope>
    <source>
        <strain evidence="3 4">DSMZ 26121</strain>
    </source>
</reference>
<evidence type="ECO:0000313" key="2">
    <source>
        <dbReference type="EMBL" id="MBB3224206.1"/>
    </source>
</evidence>
<dbReference type="AlphaFoldDB" id="A0A4P8HX03"/>
<name>A0A4P8HX03_9BURK</name>
<sequence>MKSHCILRGLLVVASVHLPYLAEAADTPERPAPTAFQQEVIARMKHATMPGPFNRKLEVLPASSASR</sequence>
<proteinExistence type="predicted"/>
<accession>A0A4P8HX03</accession>
<dbReference type="RefSeq" id="WP_137316712.1">
    <property type="nucleotide sequence ID" value="NZ_CP040017.1"/>
</dbReference>
<evidence type="ECO:0000313" key="5">
    <source>
        <dbReference type="Proteomes" id="UP000584325"/>
    </source>
</evidence>
<dbReference type="EMBL" id="CP040017">
    <property type="protein sequence ID" value="QCP13936.1"/>
    <property type="molecule type" value="Genomic_DNA"/>
</dbReference>
<protein>
    <submittedName>
        <fullName evidence="2">Uncharacterized protein</fullName>
    </submittedName>
</protein>
<keyword evidence="4" id="KW-1185">Reference proteome</keyword>
<dbReference type="Proteomes" id="UP000584325">
    <property type="component" value="Unassembled WGS sequence"/>
</dbReference>
<feature type="chain" id="PRO_5044607609" evidence="1">
    <location>
        <begin position="25"/>
        <end position="67"/>
    </location>
</feature>
<evidence type="ECO:0000256" key="1">
    <source>
        <dbReference type="SAM" id="SignalP"/>
    </source>
</evidence>